<dbReference type="STRING" id="928856.SAMN04488049_10751"/>
<evidence type="ECO:0000313" key="7">
    <source>
        <dbReference type="Proteomes" id="UP000052022"/>
    </source>
</evidence>
<evidence type="ECO:0000313" key="6">
    <source>
        <dbReference type="EMBL" id="CUH77809.1"/>
    </source>
</evidence>
<dbReference type="PANTHER" id="PTHR12526:SF510">
    <property type="entry name" value="D-INOSITOL 3-PHOSPHATE GLYCOSYLTRANSFERASE"/>
    <property type="match status" value="1"/>
</dbReference>
<feature type="region of interest" description="Disordered" evidence="3">
    <location>
        <begin position="384"/>
        <end position="409"/>
    </location>
</feature>
<keyword evidence="1 6" id="KW-0328">Glycosyltransferase</keyword>
<dbReference type="Pfam" id="PF13439">
    <property type="entry name" value="Glyco_transf_4"/>
    <property type="match status" value="1"/>
</dbReference>
<dbReference type="AlphaFoldDB" id="A0A0N7LZJ1"/>
<feature type="compositionally biased region" description="Polar residues" evidence="3">
    <location>
        <begin position="389"/>
        <end position="400"/>
    </location>
</feature>
<accession>A0A0N7LZJ1</accession>
<dbReference type="EMBL" id="CYSD01000021">
    <property type="protein sequence ID" value="CUH77809.1"/>
    <property type="molecule type" value="Genomic_DNA"/>
</dbReference>
<dbReference type="InterPro" id="IPR028098">
    <property type="entry name" value="Glyco_trans_4-like_N"/>
</dbReference>
<dbReference type="EC" id="2.4.1.-" evidence="6"/>
<keyword evidence="7" id="KW-1185">Reference proteome</keyword>
<dbReference type="GO" id="GO:0016757">
    <property type="term" value="F:glycosyltransferase activity"/>
    <property type="evidence" value="ECO:0007669"/>
    <property type="project" value="UniProtKB-KW"/>
</dbReference>
<dbReference type="OrthoDB" id="9790710at2"/>
<dbReference type="Proteomes" id="UP000052022">
    <property type="component" value="Unassembled WGS sequence"/>
</dbReference>
<dbReference type="InterPro" id="IPR001296">
    <property type="entry name" value="Glyco_trans_1"/>
</dbReference>
<protein>
    <submittedName>
        <fullName evidence="6">Glycosyltransferase KanE</fullName>
        <ecNumber evidence="6">2.4.1.-</ecNumber>
    </submittedName>
</protein>
<evidence type="ECO:0000256" key="1">
    <source>
        <dbReference type="ARBA" id="ARBA00022676"/>
    </source>
</evidence>
<dbReference type="Pfam" id="PF00534">
    <property type="entry name" value="Glycos_transf_1"/>
    <property type="match status" value="1"/>
</dbReference>
<feature type="domain" description="Glycosyl transferase family 1" evidence="4">
    <location>
        <begin position="206"/>
        <end position="362"/>
    </location>
</feature>
<sequence length="409" mass="43597">MNTPSPAAPLRLAYVIDTLVTGGAERLVVTFAKAVEDRADIQLTVIVLNGQKTPFMEEIQATRTEVVCLPGKSLIDPRRFLRVVAALRRRRIEFVHAHLITSTVVAGFAARLLGIPFATTIHNVKASTARVSRVRGTLYRAVLALPGITRIAVGQAVADAAQADTGNRPCLVVPNAVAPEAALTDAQRVTARAALRAELGFDQPGAQMVLAVGAVIGQKAYDDMLTAFAKVAAEAPQARLMIAGKAPEPNRLAALEQQITELGLQDRVQFLGLRRDIPALLAAADVFLSASHWEGAPVSLLEAMANALPCVMTDVGDNARILAGTGTPLAPPHHPDALAEVLLRMLQSPDLAETCGAAAKQRVADTYSVDAWVDRLSRIYRPTAKVSGQPHNTPPLSHLSQTHEGERAR</sequence>
<dbReference type="PANTHER" id="PTHR12526">
    <property type="entry name" value="GLYCOSYLTRANSFERASE"/>
    <property type="match status" value="1"/>
</dbReference>
<evidence type="ECO:0000256" key="2">
    <source>
        <dbReference type="ARBA" id="ARBA00022679"/>
    </source>
</evidence>
<evidence type="ECO:0000259" key="5">
    <source>
        <dbReference type="Pfam" id="PF13439"/>
    </source>
</evidence>
<name>A0A0N7LZJ1_9RHOB</name>
<gene>
    <name evidence="6" type="primary">kanE_2</name>
    <name evidence="6" type="ORF">TRM7557_01596</name>
</gene>
<evidence type="ECO:0000259" key="4">
    <source>
        <dbReference type="Pfam" id="PF00534"/>
    </source>
</evidence>
<dbReference type="RefSeq" id="WP_058289677.1">
    <property type="nucleotide sequence ID" value="NZ_CYSD01000021.1"/>
</dbReference>
<dbReference type="SUPFAM" id="SSF53756">
    <property type="entry name" value="UDP-Glycosyltransferase/glycogen phosphorylase"/>
    <property type="match status" value="1"/>
</dbReference>
<proteinExistence type="predicted"/>
<keyword evidence="2 6" id="KW-0808">Transferase</keyword>
<feature type="domain" description="Glycosyltransferase subfamily 4-like N-terminal" evidence="5">
    <location>
        <begin position="22"/>
        <end position="180"/>
    </location>
</feature>
<evidence type="ECO:0000256" key="3">
    <source>
        <dbReference type="SAM" id="MobiDB-lite"/>
    </source>
</evidence>
<organism evidence="6 7">
    <name type="scientific">Tritonibacter multivorans</name>
    <dbReference type="NCBI Taxonomy" id="928856"/>
    <lineage>
        <taxon>Bacteria</taxon>
        <taxon>Pseudomonadati</taxon>
        <taxon>Pseudomonadota</taxon>
        <taxon>Alphaproteobacteria</taxon>
        <taxon>Rhodobacterales</taxon>
        <taxon>Paracoccaceae</taxon>
        <taxon>Tritonibacter</taxon>
    </lineage>
</organism>
<reference evidence="6 7" key="1">
    <citation type="submission" date="2015-09" db="EMBL/GenBank/DDBJ databases">
        <authorList>
            <consortium name="Swine Surveillance"/>
        </authorList>
    </citation>
    <scope>NUCLEOTIDE SEQUENCE [LARGE SCALE GENOMIC DNA]</scope>
    <source>
        <strain evidence="6 7">CECT 7557</strain>
    </source>
</reference>
<dbReference type="Gene3D" id="3.40.50.2000">
    <property type="entry name" value="Glycogen Phosphorylase B"/>
    <property type="match status" value="2"/>
</dbReference>